<keyword evidence="6" id="KW-1185">Reference proteome</keyword>
<comment type="subcellular location">
    <subcellularLocation>
        <location evidence="1">Nucleus</location>
    </subcellularLocation>
</comment>
<keyword evidence="3" id="KW-0539">Nucleus</keyword>
<dbReference type="GO" id="GO:0006338">
    <property type="term" value="P:chromatin remodeling"/>
    <property type="evidence" value="ECO:0007669"/>
    <property type="project" value="TreeGrafter"/>
</dbReference>
<evidence type="ECO:0000256" key="3">
    <source>
        <dbReference type="ARBA" id="ARBA00023242"/>
    </source>
</evidence>
<dbReference type="HOGENOM" id="CLU_2052072_0_0_1"/>
<dbReference type="GO" id="GO:0005737">
    <property type="term" value="C:cytoplasm"/>
    <property type="evidence" value="ECO:0007669"/>
    <property type="project" value="TreeGrafter"/>
</dbReference>
<gene>
    <name evidence="5" type="primary">Dvir\GJ16333</name>
    <name evidence="5" type="ORF">Dvir_GJ16333</name>
</gene>
<name>B4MGY6_DROVI</name>
<dbReference type="GO" id="GO:0005654">
    <property type="term" value="C:nucleoplasm"/>
    <property type="evidence" value="ECO:0007669"/>
    <property type="project" value="TreeGrafter"/>
</dbReference>
<dbReference type="STRING" id="7244.B4MGY6"/>
<evidence type="ECO:0000256" key="2">
    <source>
        <dbReference type="ARBA" id="ARBA00010744"/>
    </source>
</evidence>
<dbReference type="GO" id="GO:0003723">
    <property type="term" value="F:RNA binding"/>
    <property type="evidence" value="ECO:0007669"/>
    <property type="project" value="TreeGrafter"/>
</dbReference>
<reference evidence="5 6" key="1">
    <citation type="journal article" date="2007" name="Nature">
        <title>Evolution of genes and genomes on the Drosophila phylogeny.</title>
        <authorList>
            <consortium name="Drosophila 12 Genomes Consortium"/>
            <person name="Clark A.G."/>
            <person name="Eisen M.B."/>
            <person name="Smith D.R."/>
            <person name="Bergman C.M."/>
            <person name="Oliver B."/>
            <person name="Markow T.A."/>
            <person name="Kaufman T.C."/>
            <person name="Kellis M."/>
            <person name="Gelbart W."/>
            <person name="Iyer V.N."/>
            <person name="Pollard D.A."/>
            <person name="Sackton T.B."/>
            <person name="Larracuente A.M."/>
            <person name="Singh N.D."/>
            <person name="Abad J.P."/>
            <person name="Abt D.N."/>
            <person name="Adryan B."/>
            <person name="Aguade M."/>
            <person name="Akashi H."/>
            <person name="Anderson W.W."/>
            <person name="Aquadro C.F."/>
            <person name="Ardell D.H."/>
            <person name="Arguello R."/>
            <person name="Artieri C.G."/>
            <person name="Barbash D.A."/>
            <person name="Barker D."/>
            <person name="Barsanti P."/>
            <person name="Batterham P."/>
            <person name="Batzoglou S."/>
            <person name="Begun D."/>
            <person name="Bhutkar A."/>
            <person name="Blanco E."/>
            <person name="Bosak S.A."/>
            <person name="Bradley R.K."/>
            <person name="Brand A.D."/>
            <person name="Brent M.R."/>
            <person name="Brooks A.N."/>
            <person name="Brown R.H."/>
            <person name="Butlin R.K."/>
            <person name="Caggese C."/>
            <person name="Calvi B.R."/>
            <person name="Bernardo de Carvalho A."/>
            <person name="Caspi A."/>
            <person name="Castrezana S."/>
            <person name="Celniker S.E."/>
            <person name="Chang J.L."/>
            <person name="Chapple C."/>
            <person name="Chatterji S."/>
            <person name="Chinwalla A."/>
            <person name="Civetta A."/>
            <person name="Clifton S.W."/>
            <person name="Comeron J.M."/>
            <person name="Costello J.C."/>
            <person name="Coyne J.A."/>
            <person name="Daub J."/>
            <person name="David R.G."/>
            <person name="Delcher A.L."/>
            <person name="Delehaunty K."/>
            <person name="Do C.B."/>
            <person name="Ebling H."/>
            <person name="Edwards K."/>
            <person name="Eickbush T."/>
            <person name="Evans J.D."/>
            <person name="Filipski A."/>
            <person name="Findeiss S."/>
            <person name="Freyhult E."/>
            <person name="Fulton L."/>
            <person name="Fulton R."/>
            <person name="Garcia A.C."/>
            <person name="Gardiner A."/>
            <person name="Garfield D.A."/>
            <person name="Garvin B.E."/>
            <person name="Gibson G."/>
            <person name="Gilbert D."/>
            <person name="Gnerre S."/>
            <person name="Godfrey J."/>
            <person name="Good R."/>
            <person name="Gotea V."/>
            <person name="Gravely B."/>
            <person name="Greenberg A.J."/>
            <person name="Griffiths-Jones S."/>
            <person name="Gross S."/>
            <person name="Guigo R."/>
            <person name="Gustafson E.A."/>
            <person name="Haerty W."/>
            <person name="Hahn M.W."/>
            <person name="Halligan D.L."/>
            <person name="Halpern A.L."/>
            <person name="Halter G.M."/>
            <person name="Han M.V."/>
            <person name="Heger A."/>
            <person name="Hillier L."/>
            <person name="Hinrichs A.S."/>
            <person name="Holmes I."/>
            <person name="Hoskins R.A."/>
            <person name="Hubisz M.J."/>
            <person name="Hultmark D."/>
            <person name="Huntley M.A."/>
            <person name="Jaffe D.B."/>
            <person name="Jagadeeshan S."/>
            <person name="Jeck W.R."/>
            <person name="Johnson J."/>
            <person name="Jones C.D."/>
            <person name="Jordan W.C."/>
            <person name="Karpen G.H."/>
            <person name="Kataoka E."/>
            <person name="Keightley P.D."/>
            <person name="Kheradpour P."/>
            <person name="Kirkness E.F."/>
            <person name="Koerich L.B."/>
            <person name="Kristiansen K."/>
            <person name="Kudrna D."/>
            <person name="Kulathinal R.J."/>
            <person name="Kumar S."/>
            <person name="Kwok R."/>
            <person name="Lander E."/>
            <person name="Langley C.H."/>
            <person name="Lapoint R."/>
            <person name="Lazzaro B.P."/>
            <person name="Lee S.J."/>
            <person name="Levesque L."/>
            <person name="Li R."/>
            <person name="Lin C.F."/>
            <person name="Lin M.F."/>
            <person name="Lindblad-Toh K."/>
            <person name="Llopart A."/>
            <person name="Long M."/>
            <person name="Low L."/>
            <person name="Lozovsky E."/>
            <person name="Lu J."/>
            <person name="Luo M."/>
            <person name="Machado C.A."/>
            <person name="Makalowski W."/>
            <person name="Marzo M."/>
            <person name="Matsuda M."/>
            <person name="Matzkin L."/>
            <person name="McAllister B."/>
            <person name="McBride C.S."/>
            <person name="McKernan B."/>
            <person name="McKernan K."/>
            <person name="Mendez-Lago M."/>
            <person name="Minx P."/>
            <person name="Mollenhauer M.U."/>
            <person name="Montooth K."/>
            <person name="Mount S.M."/>
            <person name="Mu X."/>
            <person name="Myers E."/>
            <person name="Negre B."/>
            <person name="Newfeld S."/>
            <person name="Nielsen R."/>
            <person name="Noor M.A."/>
            <person name="O'Grady P."/>
            <person name="Pachter L."/>
            <person name="Papaceit M."/>
            <person name="Parisi M.J."/>
            <person name="Parisi M."/>
            <person name="Parts L."/>
            <person name="Pedersen J.S."/>
            <person name="Pesole G."/>
            <person name="Phillippy A.M."/>
            <person name="Ponting C.P."/>
            <person name="Pop M."/>
            <person name="Porcelli D."/>
            <person name="Powell J.R."/>
            <person name="Prohaska S."/>
            <person name="Pruitt K."/>
            <person name="Puig M."/>
            <person name="Quesneville H."/>
            <person name="Ram K.R."/>
            <person name="Rand D."/>
            <person name="Rasmussen M.D."/>
            <person name="Reed L.K."/>
            <person name="Reenan R."/>
            <person name="Reily A."/>
            <person name="Remington K.A."/>
            <person name="Rieger T.T."/>
            <person name="Ritchie M.G."/>
            <person name="Robin C."/>
            <person name="Rogers Y.H."/>
            <person name="Rohde C."/>
            <person name="Rozas J."/>
            <person name="Rubenfield M.J."/>
            <person name="Ruiz A."/>
            <person name="Russo S."/>
            <person name="Salzberg S.L."/>
            <person name="Sanchez-Gracia A."/>
            <person name="Saranga D.J."/>
            <person name="Sato H."/>
            <person name="Schaeffer S.W."/>
            <person name="Schatz M.C."/>
            <person name="Schlenke T."/>
            <person name="Schwartz R."/>
            <person name="Segarra C."/>
            <person name="Singh R.S."/>
            <person name="Sirot L."/>
            <person name="Sirota M."/>
            <person name="Sisneros N.B."/>
            <person name="Smith C.D."/>
            <person name="Smith T.F."/>
            <person name="Spieth J."/>
            <person name="Stage D.E."/>
            <person name="Stark A."/>
            <person name="Stephan W."/>
            <person name="Strausberg R.L."/>
            <person name="Strempel S."/>
            <person name="Sturgill D."/>
            <person name="Sutton G."/>
            <person name="Sutton G.G."/>
            <person name="Tao W."/>
            <person name="Teichmann S."/>
            <person name="Tobari Y.N."/>
            <person name="Tomimura Y."/>
            <person name="Tsolas J.M."/>
            <person name="Valente V.L."/>
            <person name="Venter E."/>
            <person name="Venter J.C."/>
            <person name="Vicario S."/>
            <person name="Vieira F.G."/>
            <person name="Vilella A.J."/>
            <person name="Villasante A."/>
            <person name="Walenz B."/>
            <person name="Wang J."/>
            <person name="Wasserman M."/>
            <person name="Watts T."/>
            <person name="Wilson D."/>
            <person name="Wilson R.K."/>
            <person name="Wing R.A."/>
            <person name="Wolfner M.F."/>
            <person name="Wong A."/>
            <person name="Wong G.K."/>
            <person name="Wu C.I."/>
            <person name="Wu G."/>
            <person name="Yamamoto D."/>
            <person name="Yang H.P."/>
            <person name="Yang S.P."/>
            <person name="Yorke J.A."/>
            <person name="Yoshida K."/>
            <person name="Zdobnov E."/>
            <person name="Zhang P."/>
            <person name="Zhang Y."/>
            <person name="Zimin A.V."/>
            <person name="Baldwin J."/>
            <person name="Abdouelleil A."/>
            <person name="Abdulkadir J."/>
            <person name="Abebe A."/>
            <person name="Abera B."/>
            <person name="Abreu J."/>
            <person name="Acer S.C."/>
            <person name="Aftuck L."/>
            <person name="Alexander A."/>
            <person name="An P."/>
            <person name="Anderson E."/>
            <person name="Anderson S."/>
            <person name="Arachi H."/>
            <person name="Azer M."/>
            <person name="Bachantsang P."/>
            <person name="Barry A."/>
            <person name="Bayul T."/>
            <person name="Berlin A."/>
            <person name="Bessette D."/>
            <person name="Bloom T."/>
            <person name="Blye J."/>
            <person name="Boguslavskiy L."/>
            <person name="Bonnet C."/>
            <person name="Boukhgalter B."/>
            <person name="Bourzgui I."/>
            <person name="Brown A."/>
            <person name="Cahill P."/>
            <person name="Channer S."/>
            <person name="Cheshatsang Y."/>
            <person name="Chuda L."/>
            <person name="Citroen M."/>
            <person name="Collymore A."/>
            <person name="Cooke P."/>
            <person name="Costello M."/>
            <person name="D'Aco K."/>
            <person name="Daza R."/>
            <person name="De Haan G."/>
            <person name="DeGray S."/>
            <person name="DeMaso C."/>
            <person name="Dhargay N."/>
            <person name="Dooley K."/>
            <person name="Dooley E."/>
            <person name="Doricent M."/>
            <person name="Dorje P."/>
            <person name="Dorjee K."/>
            <person name="Dupes A."/>
            <person name="Elong R."/>
            <person name="Falk J."/>
            <person name="Farina A."/>
            <person name="Faro S."/>
            <person name="Ferguson D."/>
            <person name="Fisher S."/>
            <person name="Foley C.D."/>
            <person name="Franke A."/>
            <person name="Friedrich D."/>
            <person name="Gadbois L."/>
            <person name="Gearin G."/>
            <person name="Gearin C.R."/>
            <person name="Giannoukos G."/>
            <person name="Goode T."/>
            <person name="Graham J."/>
            <person name="Grandbois E."/>
            <person name="Grewal S."/>
            <person name="Gyaltsen K."/>
            <person name="Hafez N."/>
            <person name="Hagos B."/>
            <person name="Hall J."/>
            <person name="Henson C."/>
            <person name="Hollinger A."/>
            <person name="Honan T."/>
            <person name="Huard M.D."/>
            <person name="Hughes L."/>
            <person name="Hurhula B."/>
            <person name="Husby M.E."/>
            <person name="Kamat A."/>
            <person name="Kanga B."/>
            <person name="Kashin S."/>
            <person name="Khazanovich D."/>
            <person name="Kisner P."/>
            <person name="Lance K."/>
            <person name="Lara M."/>
            <person name="Lee W."/>
            <person name="Lennon N."/>
            <person name="Letendre F."/>
            <person name="LeVine R."/>
            <person name="Lipovsky A."/>
            <person name="Liu X."/>
            <person name="Liu J."/>
            <person name="Liu S."/>
            <person name="Lokyitsang T."/>
            <person name="Lokyitsang Y."/>
            <person name="Lubonja R."/>
            <person name="Lui A."/>
            <person name="MacDonald P."/>
            <person name="Magnisalis V."/>
            <person name="Maru K."/>
            <person name="Matthews C."/>
            <person name="McCusker W."/>
            <person name="McDonough S."/>
            <person name="Mehta T."/>
            <person name="Meldrim J."/>
            <person name="Meneus L."/>
            <person name="Mihai O."/>
            <person name="Mihalev A."/>
            <person name="Mihova T."/>
            <person name="Mittelman R."/>
            <person name="Mlenga V."/>
            <person name="Montmayeur A."/>
            <person name="Mulrain L."/>
            <person name="Navidi A."/>
            <person name="Naylor J."/>
            <person name="Negash T."/>
            <person name="Nguyen T."/>
            <person name="Nguyen N."/>
            <person name="Nicol R."/>
            <person name="Norbu C."/>
            <person name="Norbu N."/>
            <person name="Novod N."/>
            <person name="O'Neill B."/>
            <person name="Osman S."/>
            <person name="Markiewicz E."/>
            <person name="Oyono O.L."/>
            <person name="Patti C."/>
            <person name="Phunkhang P."/>
            <person name="Pierre F."/>
            <person name="Priest M."/>
            <person name="Raghuraman S."/>
            <person name="Rege F."/>
            <person name="Reyes R."/>
            <person name="Rise C."/>
            <person name="Rogov P."/>
            <person name="Ross K."/>
            <person name="Ryan E."/>
            <person name="Settipalli S."/>
            <person name="Shea T."/>
            <person name="Sherpa N."/>
            <person name="Shi L."/>
            <person name="Shih D."/>
            <person name="Sparrow T."/>
            <person name="Spaulding J."/>
            <person name="Stalker J."/>
            <person name="Stange-Thomann N."/>
            <person name="Stavropoulos S."/>
            <person name="Stone C."/>
            <person name="Strader C."/>
            <person name="Tesfaye S."/>
            <person name="Thomson T."/>
            <person name="Thoulutsang Y."/>
            <person name="Thoulutsang D."/>
            <person name="Topham K."/>
            <person name="Topping I."/>
            <person name="Tsamla T."/>
            <person name="Vassiliev H."/>
            <person name="Vo A."/>
            <person name="Wangchuk T."/>
            <person name="Wangdi T."/>
            <person name="Weiand M."/>
            <person name="Wilkinson J."/>
            <person name="Wilson A."/>
            <person name="Yadav S."/>
            <person name="Young G."/>
            <person name="Yu Q."/>
            <person name="Zembek L."/>
            <person name="Zhong D."/>
            <person name="Zimmer A."/>
            <person name="Zwirko Z."/>
            <person name="Jaffe D.B."/>
            <person name="Alvarez P."/>
            <person name="Brockman W."/>
            <person name="Butler J."/>
            <person name="Chin C."/>
            <person name="Gnerre S."/>
            <person name="Grabherr M."/>
            <person name="Kleber M."/>
            <person name="Mauceli E."/>
            <person name="MacCallum I."/>
        </authorList>
    </citation>
    <scope>NUCLEOTIDE SEQUENCE [LARGE SCALE GENOMIC DNA]</scope>
    <source>
        <strain evidence="6">Tucson 15010-1051.87</strain>
    </source>
</reference>
<feature type="domain" description="Nucleoplasmin core" evidence="4">
    <location>
        <begin position="8"/>
        <end position="107"/>
    </location>
</feature>
<organism evidence="5 6">
    <name type="scientific">Drosophila virilis</name>
    <name type="common">Fruit fly</name>
    <dbReference type="NCBI Taxonomy" id="7244"/>
    <lineage>
        <taxon>Eukaryota</taxon>
        <taxon>Metazoa</taxon>
        <taxon>Ecdysozoa</taxon>
        <taxon>Arthropoda</taxon>
        <taxon>Hexapoda</taxon>
        <taxon>Insecta</taxon>
        <taxon>Pterygota</taxon>
        <taxon>Neoptera</taxon>
        <taxon>Endopterygota</taxon>
        <taxon>Diptera</taxon>
        <taxon>Brachycera</taxon>
        <taxon>Muscomorpha</taxon>
        <taxon>Ephydroidea</taxon>
        <taxon>Drosophilidae</taxon>
        <taxon>Drosophila</taxon>
    </lineage>
</organism>
<accession>B4MGY6</accession>
<dbReference type="AlphaFoldDB" id="B4MGY6"/>
<dbReference type="PANTHER" id="PTHR22747:SF18">
    <property type="entry name" value="GEO09167P1-RELATED"/>
    <property type="match status" value="1"/>
</dbReference>
<dbReference type="GO" id="GO:0042393">
    <property type="term" value="F:histone binding"/>
    <property type="evidence" value="ECO:0007669"/>
    <property type="project" value="TreeGrafter"/>
</dbReference>
<protein>
    <recommendedName>
        <fullName evidence="4">Nucleoplasmin core domain-containing protein</fullName>
    </recommendedName>
</protein>
<dbReference type="OMA" id="TESWGHK"/>
<dbReference type="SUPFAM" id="SSF69203">
    <property type="entry name" value="Nucleoplasmin-like core domain"/>
    <property type="match status" value="1"/>
</dbReference>
<dbReference type="Proteomes" id="UP000008792">
    <property type="component" value="Unassembled WGS sequence"/>
</dbReference>
<dbReference type="Gene3D" id="2.60.120.340">
    <property type="entry name" value="Nucleoplasmin core domain"/>
    <property type="match status" value="1"/>
</dbReference>
<dbReference type="OrthoDB" id="6075101at2759"/>
<dbReference type="eggNOG" id="ENOG502S1E6">
    <property type="taxonomic scope" value="Eukaryota"/>
</dbReference>
<proteinExistence type="inferred from homology"/>
<dbReference type="InParanoid" id="B4MGY6"/>
<evidence type="ECO:0000313" key="5">
    <source>
        <dbReference type="EMBL" id="EDW57369.1"/>
    </source>
</evidence>
<dbReference type="PhylomeDB" id="B4MGY6"/>
<sequence length="120" mass="13672">MSGLDNEFFGFTLTAKNNIFTWDSDSRTESWGHKLLIKQILLDDKAKDDEYNVVNVDSLVEEVRLPIAVLRAGELRVIHPNLEFYESRVTFTLSTGSGPVHIYGQNIKDNLKLIYIRGAK</sequence>
<dbReference type="InterPro" id="IPR036824">
    <property type="entry name" value="Nucleoplasmin_core_dom_sf"/>
</dbReference>
<dbReference type="Pfam" id="PF03066">
    <property type="entry name" value="Nucleoplasmin"/>
    <property type="match status" value="1"/>
</dbReference>
<dbReference type="GO" id="GO:0005730">
    <property type="term" value="C:nucleolus"/>
    <property type="evidence" value="ECO:0007669"/>
    <property type="project" value="TreeGrafter"/>
</dbReference>
<evidence type="ECO:0000313" key="6">
    <source>
        <dbReference type="Proteomes" id="UP000008792"/>
    </source>
</evidence>
<evidence type="ECO:0000259" key="4">
    <source>
        <dbReference type="Pfam" id="PF03066"/>
    </source>
</evidence>
<dbReference type="KEGG" id="dvi:6636933"/>
<dbReference type="PANTHER" id="PTHR22747">
    <property type="entry name" value="NUCLEOPLASMIN"/>
    <property type="match status" value="1"/>
</dbReference>
<dbReference type="EMBL" id="CH940762">
    <property type="protein sequence ID" value="EDW57369.1"/>
    <property type="molecule type" value="Genomic_DNA"/>
</dbReference>
<dbReference type="InterPro" id="IPR004301">
    <property type="entry name" value="Nucleoplasmin"/>
</dbReference>
<dbReference type="InterPro" id="IPR024057">
    <property type="entry name" value="Nucleoplasmin_core_dom"/>
</dbReference>
<comment type="similarity">
    <text evidence="2">Belongs to the nucleoplasmin family.</text>
</comment>
<evidence type="ECO:0000256" key="1">
    <source>
        <dbReference type="ARBA" id="ARBA00004123"/>
    </source>
</evidence>
<dbReference type="GO" id="GO:0003682">
    <property type="term" value="F:chromatin binding"/>
    <property type="evidence" value="ECO:0007669"/>
    <property type="project" value="TreeGrafter"/>
</dbReference>